<evidence type="ECO:0000313" key="3">
    <source>
        <dbReference type="EMBL" id="GFT48407.1"/>
    </source>
</evidence>
<feature type="domain" description="EGF-like" evidence="1">
    <location>
        <begin position="57"/>
        <end position="94"/>
    </location>
</feature>
<dbReference type="Pfam" id="PF14670">
    <property type="entry name" value="FXa_inhibition"/>
    <property type="match status" value="2"/>
</dbReference>
<dbReference type="InterPro" id="IPR000742">
    <property type="entry name" value="EGF"/>
</dbReference>
<protein>
    <recommendedName>
        <fullName evidence="1">EGF-like domain-containing protein</fullName>
    </recommendedName>
</protein>
<feature type="non-terminal residue" evidence="2">
    <location>
        <position position="1"/>
    </location>
</feature>
<sequence length="94" mass="10335">MTQLNQCQVNNGGCDQLCDLEGGIAKCKCKEGFLLQSDGKKCKEVERLDETSLNLESCNRQNGKCSHKCFQEPNGVRCACRGGYKLLPDNKGCT</sequence>
<dbReference type="EMBL" id="BMAW01079432">
    <property type="protein sequence ID" value="GFU15216.1"/>
    <property type="molecule type" value="Genomic_DNA"/>
</dbReference>
<dbReference type="EMBL" id="BMAW01065005">
    <property type="protein sequence ID" value="GFT48407.1"/>
    <property type="molecule type" value="Genomic_DNA"/>
</dbReference>
<accession>A0A8X6IVN3</accession>
<keyword evidence="6" id="KW-1185">Reference proteome</keyword>
<proteinExistence type="predicted"/>
<dbReference type="OrthoDB" id="6425254at2759"/>
<gene>
    <name evidence="2" type="ORF">NPIL_112131</name>
    <name evidence="3" type="ORF">NPIL_26181</name>
    <name evidence="5" type="ORF">NPIL_331341</name>
    <name evidence="4" type="ORF">NPIL_405241</name>
</gene>
<name>A0A8X6IVN3_NEPPI</name>
<dbReference type="SUPFAM" id="SSF57196">
    <property type="entry name" value="EGF/Laminin"/>
    <property type="match status" value="2"/>
</dbReference>
<dbReference type="AlphaFoldDB" id="A0A8X6IVN3"/>
<evidence type="ECO:0000313" key="5">
    <source>
        <dbReference type="EMBL" id="GFU15216.1"/>
    </source>
</evidence>
<dbReference type="EMBL" id="BMAW01073071">
    <property type="protein sequence ID" value="GFT86159.1"/>
    <property type="molecule type" value="Genomic_DNA"/>
</dbReference>
<evidence type="ECO:0000313" key="2">
    <source>
        <dbReference type="EMBL" id="GFS62021.1"/>
    </source>
</evidence>
<organism evidence="2 6">
    <name type="scientific">Nephila pilipes</name>
    <name type="common">Giant wood spider</name>
    <name type="synonym">Nephila maculata</name>
    <dbReference type="NCBI Taxonomy" id="299642"/>
    <lineage>
        <taxon>Eukaryota</taxon>
        <taxon>Metazoa</taxon>
        <taxon>Ecdysozoa</taxon>
        <taxon>Arthropoda</taxon>
        <taxon>Chelicerata</taxon>
        <taxon>Arachnida</taxon>
        <taxon>Araneae</taxon>
        <taxon>Araneomorphae</taxon>
        <taxon>Entelegynae</taxon>
        <taxon>Araneoidea</taxon>
        <taxon>Nephilidae</taxon>
        <taxon>Nephila</taxon>
    </lineage>
</organism>
<evidence type="ECO:0000313" key="4">
    <source>
        <dbReference type="EMBL" id="GFT86159.1"/>
    </source>
</evidence>
<dbReference type="Gene3D" id="2.10.25.10">
    <property type="entry name" value="Laminin"/>
    <property type="match status" value="2"/>
</dbReference>
<comment type="caution">
    <text evidence="2">The sequence shown here is derived from an EMBL/GenBank/DDBJ whole genome shotgun (WGS) entry which is preliminary data.</text>
</comment>
<dbReference type="EMBL" id="BMAW01047642">
    <property type="protein sequence ID" value="GFS62021.1"/>
    <property type="molecule type" value="Genomic_DNA"/>
</dbReference>
<dbReference type="SMART" id="SM00181">
    <property type="entry name" value="EGF"/>
    <property type="match status" value="2"/>
</dbReference>
<evidence type="ECO:0000313" key="6">
    <source>
        <dbReference type="Proteomes" id="UP000887013"/>
    </source>
</evidence>
<evidence type="ECO:0000259" key="1">
    <source>
        <dbReference type="SMART" id="SM00181"/>
    </source>
</evidence>
<dbReference type="Proteomes" id="UP000887013">
    <property type="component" value="Unassembled WGS sequence"/>
</dbReference>
<reference evidence="2" key="1">
    <citation type="submission" date="2020-08" db="EMBL/GenBank/DDBJ databases">
        <title>Multicomponent nature underlies the extraordinary mechanical properties of spider dragline silk.</title>
        <authorList>
            <person name="Kono N."/>
            <person name="Nakamura H."/>
            <person name="Mori M."/>
            <person name="Yoshida Y."/>
            <person name="Ohtoshi R."/>
            <person name="Malay A.D."/>
            <person name="Moran D.A.P."/>
            <person name="Tomita M."/>
            <person name="Numata K."/>
            <person name="Arakawa K."/>
        </authorList>
    </citation>
    <scope>NUCLEOTIDE SEQUENCE</scope>
</reference>
<feature type="domain" description="EGF-like" evidence="1">
    <location>
        <begin position="6"/>
        <end position="43"/>
    </location>
</feature>